<dbReference type="InterPro" id="IPR023286">
    <property type="entry name" value="ABATE_dom_sf"/>
</dbReference>
<accession>A0A4V6AXL2</accession>
<sequence length="196" mass="21492">MAWEATQRYGLQTAPGTLGLVQEFLNTVPAGAPPLPDLLADLASAQHWATQAVQDWSAVSGGPGVTVEIDVVGLVELRALRDDLRRMIAEGPADMRTAPAVVRTTAATLRMDTDGQVRMEPRGTGWRTMLSMLFAALLQAQLSETSHRLKICRNPYCRTAFYDRSRNNSGVWHDVKTCGNAANLRAYRARQKAQKA</sequence>
<gene>
    <name evidence="2" type="ORF">E4U92_18690</name>
</gene>
<reference evidence="2 3" key="1">
    <citation type="submission" date="2019-04" db="EMBL/GenBank/DDBJ databases">
        <title>Streptomyces lasaliensis sp.nov., an Actinomycete isolated from soil which produces the polyether antibiotic lasalocid.</title>
        <authorList>
            <person name="Erwin G."/>
            <person name="Haber C."/>
        </authorList>
    </citation>
    <scope>NUCLEOTIDE SEQUENCE [LARGE SCALE GENOMIC DNA]</scope>
    <source>
        <strain evidence="2 3">DSM 40089</strain>
    </source>
</reference>
<feature type="domain" description="Zinc finger CGNR" evidence="1">
    <location>
        <begin position="148"/>
        <end position="191"/>
    </location>
</feature>
<proteinExistence type="predicted"/>
<dbReference type="InterPro" id="IPR021005">
    <property type="entry name" value="Znf_CGNR"/>
</dbReference>
<dbReference type="EMBL" id="SZPR01000015">
    <property type="protein sequence ID" value="TKT08043.1"/>
    <property type="molecule type" value="Genomic_DNA"/>
</dbReference>
<dbReference type="Pfam" id="PF11706">
    <property type="entry name" value="zf-CGNR"/>
    <property type="match status" value="1"/>
</dbReference>
<dbReference type="PANTHER" id="PTHR35525:SF3">
    <property type="entry name" value="BLL6575 PROTEIN"/>
    <property type="match status" value="1"/>
</dbReference>
<dbReference type="PANTHER" id="PTHR35525">
    <property type="entry name" value="BLL6575 PROTEIN"/>
    <property type="match status" value="1"/>
</dbReference>
<name>A0A4V6AXL2_STRGB</name>
<dbReference type="InterPro" id="IPR010852">
    <property type="entry name" value="ABATE"/>
</dbReference>
<dbReference type="SUPFAM" id="SSF160904">
    <property type="entry name" value="Jann2411-like"/>
    <property type="match status" value="1"/>
</dbReference>
<evidence type="ECO:0000313" key="3">
    <source>
        <dbReference type="Proteomes" id="UP000308632"/>
    </source>
</evidence>
<comment type="caution">
    <text evidence="2">The sequence shown here is derived from an EMBL/GenBank/DDBJ whole genome shotgun (WGS) entry which is preliminary data.</text>
</comment>
<dbReference type="Pfam" id="PF07336">
    <property type="entry name" value="ABATE"/>
    <property type="match status" value="1"/>
</dbReference>
<organism evidence="2 3">
    <name type="scientific">Streptomyces galbus</name>
    <dbReference type="NCBI Taxonomy" id="33898"/>
    <lineage>
        <taxon>Bacteria</taxon>
        <taxon>Bacillati</taxon>
        <taxon>Actinomycetota</taxon>
        <taxon>Actinomycetes</taxon>
        <taxon>Kitasatosporales</taxon>
        <taxon>Streptomycetaceae</taxon>
        <taxon>Streptomyces</taxon>
    </lineage>
</organism>
<dbReference type="AlphaFoldDB" id="A0A4V6AXL2"/>
<dbReference type="Gene3D" id="1.10.3300.10">
    <property type="entry name" value="Jann2411-like domain"/>
    <property type="match status" value="1"/>
</dbReference>
<evidence type="ECO:0000259" key="1">
    <source>
        <dbReference type="Pfam" id="PF11706"/>
    </source>
</evidence>
<dbReference type="Proteomes" id="UP000308632">
    <property type="component" value="Unassembled WGS sequence"/>
</dbReference>
<evidence type="ECO:0000313" key="2">
    <source>
        <dbReference type="EMBL" id="TKT08043.1"/>
    </source>
</evidence>
<protein>
    <recommendedName>
        <fullName evidence="1">Zinc finger CGNR domain-containing protein</fullName>
    </recommendedName>
</protein>